<dbReference type="PANTHER" id="PTHR21600">
    <property type="entry name" value="MITOCHONDRIAL RNA PSEUDOURIDINE SYNTHASE"/>
    <property type="match status" value="1"/>
</dbReference>
<dbReference type="CDD" id="cd02869">
    <property type="entry name" value="PseudoU_synth_RluA_like"/>
    <property type="match status" value="1"/>
</dbReference>
<evidence type="ECO:0000256" key="1">
    <source>
        <dbReference type="SAM" id="Coils"/>
    </source>
</evidence>
<dbReference type="EMBL" id="JABFOQ010000003">
    <property type="protein sequence ID" value="NOJ74750.1"/>
    <property type="molecule type" value="Genomic_DNA"/>
</dbReference>
<dbReference type="Pfam" id="PF02731">
    <property type="entry name" value="SKIP_SNW"/>
    <property type="match status" value="1"/>
</dbReference>
<keyword evidence="1" id="KW-0175">Coiled coil</keyword>
<dbReference type="InterPro" id="IPR004015">
    <property type="entry name" value="SKI-int_prot_SKIP_SNW-dom"/>
</dbReference>
<organism evidence="4 5">
    <name type="scientific">Empedobacter stercoris</name>
    <dbReference type="NCBI Taxonomy" id="1628248"/>
    <lineage>
        <taxon>Bacteria</taxon>
        <taxon>Pseudomonadati</taxon>
        <taxon>Bacteroidota</taxon>
        <taxon>Flavobacteriia</taxon>
        <taxon>Flavobacteriales</taxon>
        <taxon>Weeksellaceae</taxon>
        <taxon>Empedobacter</taxon>
    </lineage>
</organism>
<feature type="coiled-coil region" evidence="1">
    <location>
        <begin position="209"/>
        <end position="236"/>
    </location>
</feature>
<dbReference type="SUPFAM" id="SSF55120">
    <property type="entry name" value="Pseudouridine synthase"/>
    <property type="match status" value="1"/>
</dbReference>
<feature type="domain" description="SKI-interacting protein SKIP SNW" evidence="3">
    <location>
        <begin position="88"/>
        <end position="183"/>
    </location>
</feature>
<dbReference type="Gene3D" id="3.30.2350.10">
    <property type="entry name" value="Pseudouridine synthase"/>
    <property type="match status" value="1"/>
</dbReference>
<evidence type="ECO:0000259" key="2">
    <source>
        <dbReference type="Pfam" id="PF00849"/>
    </source>
</evidence>
<reference evidence="4 5" key="1">
    <citation type="submission" date="2020-05" db="EMBL/GenBank/DDBJ databases">
        <title>Tigecycline resistant gene in Empedobacter stercoris.</title>
        <authorList>
            <person name="Chen Y."/>
            <person name="Cheng Y."/>
            <person name="Zhou K."/>
        </authorList>
    </citation>
    <scope>NUCLEOTIDE SEQUENCE [LARGE SCALE GENOMIC DNA]</scope>
    <source>
        <strain evidence="4 5">ES202</strain>
    </source>
</reference>
<accession>A0ABX1WJ98</accession>
<keyword evidence="5" id="KW-1185">Reference proteome</keyword>
<protein>
    <submittedName>
        <fullName evidence="4">RNA pseudouridine synthase</fullName>
    </submittedName>
</protein>
<proteinExistence type="predicted"/>
<comment type="caution">
    <text evidence="4">The sequence shown here is derived from an EMBL/GenBank/DDBJ whole genome shotgun (WGS) entry which is preliminary data.</text>
</comment>
<dbReference type="PANTHER" id="PTHR21600:SF89">
    <property type="entry name" value="RIBOSOMAL LARGE SUBUNIT PSEUDOURIDINE SYNTHASE A"/>
    <property type="match status" value="1"/>
</dbReference>
<evidence type="ECO:0000313" key="4">
    <source>
        <dbReference type="EMBL" id="NOJ74750.1"/>
    </source>
</evidence>
<feature type="coiled-coil region" evidence="1">
    <location>
        <begin position="116"/>
        <end position="143"/>
    </location>
</feature>
<sequence length="562" mass="65455">MSNYFQYFKQPISTYELPTKFDYPFYYEPTEIAKLACQEVQDYLENQTDFEHNFGLEKEKNHSSTPIGKMFGVLVVRNSKDEIGYIAAVSGKLANTNQHKLFVPPVFDMLNKNGFFLEQEERLNEINRILEKLESNEKFLQLKNDFHEFELNATARINEGKQLLKSNKKDRKKQRENISSTLSQDKIQLFEDDLIKQSLRDKYEFRVLNEQIELERNQFSNQIKTFEEEINGLKEERKLKSSSLQNQLFNQYQFLNKFKQEKSLLDIFSTSVFQQPPAAAGECAAPKLLQYAFQNNLDPICMAEFWWGDSPKSEVRKHGQFYPACTGKCEPILGHMLTGIDLNENLLLKQNTTVKELEILYQDEDIAVINKPEEFLSVPGIEIKDSVYIRIQQQFPHATGPIIVHRLDMSTSGILVLALNKESHKHLQQQFIKRKVTKRYIALLDGIVEHPSGYLDLPLRVDLDDRPRQMVCYENGKTAQTKYEVIERKANKTLIYFYPITGRTHQLRMHASHILGLNAPIIGDDLYGKKANRLHLHAETLEFTHPKTKEVMKFQVDPNFNI</sequence>
<dbReference type="InterPro" id="IPR050188">
    <property type="entry name" value="RluA_PseudoU_synthase"/>
</dbReference>
<evidence type="ECO:0000313" key="5">
    <source>
        <dbReference type="Proteomes" id="UP000580344"/>
    </source>
</evidence>
<dbReference type="InterPro" id="IPR006224">
    <property type="entry name" value="PsdUridine_synth_RluA-like_CS"/>
</dbReference>
<dbReference type="InterPro" id="IPR020103">
    <property type="entry name" value="PsdUridine_synth_cat_dom_sf"/>
</dbReference>
<dbReference type="RefSeq" id="WP_171622072.1">
    <property type="nucleotide sequence ID" value="NZ_JABFOQ010000003.1"/>
</dbReference>
<dbReference type="Proteomes" id="UP000580344">
    <property type="component" value="Unassembled WGS sequence"/>
</dbReference>
<dbReference type="PROSITE" id="PS01129">
    <property type="entry name" value="PSI_RLU"/>
    <property type="match status" value="1"/>
</dbReference>
<evidence type="ECO:0000259" key="3">
    <source>
        <dbReference type="Pfam" id="PF02731"/>
    </source>
</evidence>
<name>A0ABX1WJ98_9FLAO</name>
<dbReference type="InterPro" id="IPR006145">
    <property type="entry name" value="PsdUridine_synth_RsuA/RluA"/>
</dbReference>
<gene>
    <name evidence="4" type="ORF">HMH06_02665</name>
</gene>
<dbReference type="Pfam" id="PF00849">
    <property type="entry name" value="PseudoU_synth_2"/>
    <property type="match status" value="1"/>
</dbReference>
<feature type="domain" description="Pseudouridine synthase RsuA/RluA-like" evidence="2">
    <location>
        <begin position="366"/>
        <end position="513"/>
    </location>
</feature>